<accession>A0AA41W8F4</accession>
<protein>
    <submittedName>
        <fullName evidence="2">DUF3299 domain-containing protein</fullName>
    </submittedName>
</protein>
<feature type="chain" id="PRO_5041256486" evidence="1">
    <location>
        <begin position="27"/>
        <end position="187"/>
    </location>
</feature>
<dbReference type="RefSeq" id="WP_251261785.1">
    <property type="nucleotide sequence ID" value="NZ_JAMQGP010000006.1"/>
</dbReference>
<dbReference type="EMBL" id="JAMQGP010000006">
    <property type="protein sequence ID" value="MCM2680358.1"/>
    <property type="molecule type" value="Genomic_DNA"/>
</dbReference>
<evidence type="ECO:0000256" key="1">
    <source>
        <dbReference type="SAM" id="SignalP"/>
    </source>
</evidence>
<proteinExistence type="predicted"/>
<reference evidence="2 3" key="1">
    <citation type="journal article" date="2013" name="Antonie Van Leeuwenhoek">
        <title>Echinimonas agarilytica gen. nov., sp. nov., a new gammaproteobacterium isolated from the sea urchin Strongylocentrotus intermedius.</title>
        <authorList>
            <person name="Nedashkovskaya O.I."/>
            <person name="Stenkova A.M."/>
            <person name="Zhukova N.V."/>
            <person name="Van Trappen S."/>
            <person name="Lee J.S."/>
            <person name="Kim S.B."/>
        </authorList>
    </citation>
    <scope>NUCLEOTIDE SEQUENCE [LARGE SCALE GENOMIC DNA]</scope>
    <source>
        <strain evidence="2 3">KMM 6351</strain>
    </source>
</reference>
<dbReference type="Gene3D" id="2.40.50.870">
    <property type="entry name" value="Protein of unknown function (DUF3299)"/>
    <property type="match status" value="1"/>
</dbReference>
<keyword evidence="3" id="KW-1185">Reference proteome</keyword>
<keyword evidence="1" id="KW-0732">Signal</keyword>
<feature type="signal peptide" evidence="1">
    <location>
        <begin position="1"/>
        <end position="26"/>
    </location>
</feature>
<name>A0AA41W8F4_9GAMM</name>
<comment type="caution">
    <text evidence="2">The sequence shown here is derived from an EMBL/GenBank/DDBJ whole genome shotgun (WGS) entry which is preliminary data.</text>
</comment>
<dbReference type="AlphaFoldDB" id="A0AA41W8F4"/>
<sequence>MLCRNFNIALSITLAVLLAFSATAKADNYRQIEWIELMPAEDLEALLSPPESIGNIADGSDQDSVEGLSGAEDEATQRYLKALESTDVIRSFDNTSIRLPGFVVPLEMTDEYTAVEFLVVPYFGACLHLPPPPPNQIVYVKYPKGVKLSSFQDAFWLEGTLKIESTESEQGTAAYTLEVDSIEPYSE</sequence>
<dbReference type="Pfam" id="PF11736">
    <property type="entry name" value="DUF3299"/>
    <property type="match status" value="1"/>
</dbReference>
<evidence type="ECO:0000313" key="3">
    <source>
        <dbReference type="Proteomes" id="UP001165393"/>
    </source>
</evidence>
<dbReference type="InterPro" id="IPR021727">
    <property type="entry name" value="DUF3299"/>
</dbReference>
<organism evidence="2 3">
    <name type="scientific">Echinimonas agarilytica</name>
    <dbReference type="NCBI Taxonomy" id="1215918"/>
    <lineage>
        <taxon>Bacteria</taxon>
        <taxon>Pseudomonadati</taxon>
        <taxon>Pseudomonadota</taxon>
        <taxon>Gammaproteobacteria</taxon>
        <taxon>Alteromonadales</taxon>
        <taxon>Echinimonadaceae</taxon>
        <taxon>Echinimonas</taxon>
    </lineage>
</organism>
<gene>
    <name evidence="2" type="ORF">NAF29_11840</name>
</gene>
<dbReference type="Proteomes" id="UP001165393">
    <property type="component" value="Unassembled WGS sequence"/>
</dbReference>
<evidence type="ECO:0000313" key="2">
    <source>
        <dbReference type="EMBL" id="MCM2680358.1"/>
    </source>
</evidence>